<dbReference type="Proteomes" id="UP000027946">
    <property type="component" value="Unassembled WGS sequence"/>
</dbReference>
<keyword evidence="4" id="KW-1185">Reference proteome</keyword>
<gene>
    <name evidence="3" type="ORF">CLIT_10c01190</name>
    <name evidence="2" type="ORF">CLIT_23c02370</name>
</gene>
<organism evidence="3 4">
    <name type="scientific">Peptoclostridium litorale DSM 5388</name>
    <dbReference type="NCBI Taxonomy" id="1121324"/>
    <lineage>
        <taxon>Bacteria</taxon>
        <taxon>Bacillati</taxon>
        <taxon>Bacillota</taxon>
        <taxon>Clostridia</taxon>
        <taxon>Peptostreptococcales</taxon>
        <taxon>Peptoclostridiaceae</taxon>
        <taxon>Peptoclostridium</taxon>
    </lineage>
</organism>
<dbReference type="EMBL" id="JJMM01000010">
    <property type="protein sequence ID" value="KDR95392.1"/>
    <property type="molecule type" value="Genomic_DNA"/>
</dbReference>
<evidence type="ECO:0000313" key="4">
    <source>
        <dbReference type="Proteomes" id="UP000027946"/>
    </source>
</evidence>
<keyword evidence="1" id="KW-1133">Transmembrane helix</keyword>
<dbReference type="AlphaFoldDB" id="A0A069RMG8"/>
<dbReference type="STRING" id="1121324.CLIT_10c01190"/>
<evidence type="ECO:0000256" key="1">
    <source>
        <dbReference type="SAM" id="Phobius"/>
    </source>
</evidence>
<keyword evidence="1" id="KW-0472">Membrane</keyword>
<feature type="transmembrane region" description="Helical" evidence="1">
    <location>
        <begin position="12"/>
        <end position="32"/>
    </location>
</feature>
<protein>
    <submittedName>
        <fullName evidence="3">Uncharacterized protein</fullName>
    </submittedName>
</protein>
<evidence type="ECO:0000313" key="3">
    <source>
        <dbReference type="EMBL" id="KDR95392.1"/>
    </source>
</evidence>
<comment type="caution">
    <text evidence="3">The sequence shown here is derived from an EMBL/GenBank/DDBJ whole genome shotgun (WGS) entry which is preliminary data.</text>
</comment>
<sequence>MKDSLSVEALAMLAFGIAILYGNLARYVYIAIKKK</sequence>
<proteinExistence type="predicted"/>
<name>A0A069RMG8_PEPLI</name>
<accession>A0A069RMG8</accession>
<dbReference type="EMBL" id="JJMM01000026">
    <property type="protein sequence ID" value="KDR93965.1"/>
    <property type="molecule type" value="Genomic_DNA"/>
</dbReference>
<evidence type="ECO:0000313" key="2">
    <source>
        <dbReference type="EMBL" id="KDR93965.1"/>
    </source>
</evidence>
<keyword evidence="1" id="KW-0812">Transmembrane</keyword>
<reference evidence="3 4" key="1">
    <citation type="submission" date="2014-03" db="EMBL/GenBank/DDBJ databases">
        <title>Genome sequence of Clostridium litorale W6, DSM 5388.</title>
        <authorList>
            <person name="Poehlein A."/>
            <person name="Jagirdar A."/>
            <person name="Khonsari B."/>
            <person name="Chibani C.M."/>
            <person name="Gutierrez Gutierrez D.A."/>
            <person name="Davydova E."/>
            <person name="Alghaithi H.S."/>
            <person name="Nair K.P."/>
            <person name="Dhamotharan K."/>
            <person name="Chandran L."/>
            <person name="G W."/>
            <person name="Daniel R."/>
        </authorList>
    </citation>
    <scope>NUCLEOTIDE SEQUENCE [LARGE SCALE GENOMIC DNA]</scope>
    <source>
        <strain evidence="3 4">W6</strain>
    </source>
</reference>